<evidence type="ECO:0008006" key="5">
    <source>
        <dbReference type="Google" id="ProtNLM"/>
    </source>
</evidence>
<reference evidence="2 4" key="2">
    <citation type="submission" date="2018-07" db="EMBL/GenBank/DDBJ databases">
        <title>The Genome Sequence of Enterococcus sp. DIV0659b.</title>
        <authorList>
            <consortium name="The Broad Institute Genomics Platform"/>
            <consortium name="The Broad Institute Genomic Center for Infectious Diseases"/>
            <person name="Earl A."/>
            <person name="Manson A."/>
            <person name="Schwartman J."/>
            <person name="Gilmore M."/>
            <person name="Abouelleil A."/>
            <person name="Cao P."/>
            <person name="Chapman S."/>
            <person name="Cusick C."/>
            <person name="Shea T."/>
            <person name="Young S."/>
            <person name="Neafsey D."/>
            <person name="Nusbaum C."/>
            <person name="Birren B."/>
        </authorList>
    </citation>
    <scope>NUCLEOTIDE SEQUENCE [LARGE SCALE GENOMIC DNA]</scope>
    <source>
        <strain evidence="2 4">4G2_DIV0659</strain>
    </source>
</reference>
<comment type="caution">
    <text evidence="3">The sequence shown here is derived from an EMBL/GenBank/DDBJ whole genome shotgun (WGS) entry which is preliminary data.</text>
</comment>
<feature type="signal peptide" evidence="1">
    <location>
        <begin position="1"/>
        <end position="23"/>
    </location>
</feature>
<accession>A0A242CH90</accession>
<dbReference type="Proteomes" id="UP000195139">
    <property type="component" value="Unassembled WGS sequence"/>
</dbReference>
<evidence type="ECO:0000313" key="3">
    <source>
        <dbReference type="EMBL" id="OTO09614.1"/>
    </source>
</evidence>
<dbReference type="OrthoDB" id="2193460at2"/>
<dbReference type="RefSeq" id="WP_086329253.1">
    <property type="nucleotide sequence ID" value="NZ_NGLE02000001.1"/>
</dbReference>
<reference evidence="3" key="1">
    <citation type="submission" date="2017-05" db="EMBL/GenBank/DDBJ databases">
        <title>The Genome Sequence of Enterococcus sp. 4G2_DIV0659.</title>
        <authorList>
            <consortium name="The Broad Institute Genomics Platform"/>
            <consortium name="The Broad Institute Genomic Center for Infectious Diseases"/>
            <person name="Earl A."/>
            <person name="Manson A."/>
            <person name="Schwartman J."/>
            <person name="Gilmore M."/>
            <person name="Abouelleil A."/>
            <person name="Cao P."/>
            <person name="Chapman S."/>
            <person name="Cusick C."/>
            <person name="Shea T."/>
            <person name="Young S."/>
            <person name="Neafsey D."/>
            <person name="Nusbaum C."/>
            <person name="Birren B."/>
        </authorList>
    </citation>
    <scope>NUCLEOTIDE SEQUENCE [LARGE SCALE GENOMIC DNA]</scope>
    <source>
        <strain evidence="3">4G2_DIV0659</strain>
    </source>
</reference>
<evidence type="ECO:0000313" key="4">
    <source>
        <dbReference type="Proteomes" id="UP000195139"/>
    </source>
</evidence>
<feature type="chain" id="PRO_5012353980" description="DUF5626 domain-containing protein" evidence="1">
    <location>
        <begin position="24"/>
        <end position="170"/>
    </location>
</feature>
<dbReference type="EMBL" id="NGLE01000001">
    <property type="protein sequence ID" value="OTO09614.1"/>
    <property type="molecule type" value="Genomic_DNA"/>
</dbReference>
<evidence type="ECO:0000256" key="1">
    <source>
        <dbReference type="SAM" id="SignalP"/>
    </source>
</evidence>
<evidence type="ECO:0000313" key="2">
    <source>
        <dbReference type="EMBL" id="MEI5994804.1"/>
    </source>
</evidence>
<sequence length="170" mass="18836">MFKKSLVFASCLVAVGMFGVANAAEAEEQIPDALNYSITRALPLIQEAELKTGEFVEFNVGGFSSQQLASKFKVKFKIDSCEPEAIVVDRFGLYDNVHNRYNSFMEYGTNGTIDFTVQHNFPGSANYVGKERIRVMNASVTTLKIKVGLTSGVHVKSQEVIDYSDIDFNL</sequence>
<proteinExistence type="predicted"/>
<keyword evidence="1" id="KW-0732">Signal</keyword>
<gene>
    <name evidence="3" type="ORF">A5880_000293</name>
    <name evidence="2" type="ORF">A5880_002390</name>
</gene>
<protein>
    <recommendedName>
        <fullName evidence="5">DUF5626 domain-containing protein</fullName>
    </recommendedName>
</protein>
<dbReference type="EMBL" id="NGLE02000001">
    <property type="protein sequence ID" value="MEI5994804.1"/>
    <property type="molecule type" value="Genomic_DNA"/>
</dbReference>
<dbReference type="AlphaFoldDB" id="A0A242CH90"/>
<organism evidence="3">
    <name type="scientific">Candidatus Enterococcus mansonii</name>
    <dbReference type="NCBI Taxonomy" id="1834181"/>
    <lineage>
        <taxon>Bacteria</taxon>
        <taxon>Bacillati</taxon>
        <taxon>Bacillota</taxon>
        <taxon>Bacilli</taxon>
        <taxon>Lactobacillales</taxon>
        <taxon>Enterococcaceae</taxon>
        <taxon>Enterococcus</taxon>
    </lineage>
</organism>
<keyword evidence="4" id="KW-1185">Reference proteome</keyword>
<dbReference type="STRING" id="1834181.A5880_000293"/>
<name>A0A242CH90_9ENTE</name>